<sequence length="395" mass="43002">MVFNALIYVILMEHFNMNNVFKNLLSKISKFRDGGEASAVGIDIGSSAIKVVEIKKKGGRAILETYGSIALGPYDSLDVGRVTNLSVEKLAEALKEVIKQSGVAAASAGFSIPVQSSLIFPIELPVQAEGKEMAAIVSTEARKYIPVPITEVSLDYFVLPKKEASFEEMNITVNDSNVPQKPTEKTGVLVVATQNDATSKYRSIVSESGLSASFFEIEVFSSIRANFEHELSPVLLMDFGASRTKLSIVEFGMIKNYHTIERGGADISDSISKSLSIPFSEAEKMKKEFGLFGNPTEKSLSDIIKIHIDYILSETNSVLLGYEKKYNRTISKIIFSGGGSLLKGLKESATSNFRVEIEVGLPFSTVHAPEFLAKVLETMGSEFAVALGLALRKLQ</sequence>
<dbReference type="InterPro" id="IPR005883">
    <property type="entry name" value="PilM"/>
</dbReference>
<dbReference type="InterPro" id="IPR050696">
    <property type="entry name" value="FtsA/MreB"/>
</dbReference>
<evidence type="ECO:0008006" key="3">
    <source>
        <dbReference type="Google" id="ProtNLM"/>
    </source>
</evidence>
<name>A0A1F6V3L0_9BACT</name>
<protein>
    <recommendedName>
        <fullName evidence="3">SHS2 domain-containing protein</fullName>
    </recommendedName>
</protein>
<organism evidence="1 2">
    <name type="scientific">Candidatus Nomurabacteria bacterium RIFCSPHIGHO2_01_FULL_39_10</name>
    <dbReference type="NCBI Taxonomy" id="1801733"/>
    <lineage>
        <taxon>Bacteria</taxon>
        <taxon>Candidatus Nomuraibacteriota</taxon>
    </lineage>
</organism>
<dbReference type="PANTHER" id="PTHR32432">
    <property type="entry name" value="CELL DIVISION PROTEIN FTSA-RELATED"/>
    <property type="match status" value="1"/>
</dbReference>
<dbReference type="CDD" id="cd24049">
    <property type="entry name" value="ASKHA_NBD_PilM"/>
    <property type="match status" value="1"/>
</dbReference>
<dbReference type="PIRSF" id="PIRSF019169">
    <property type="entry name" value="PilM"/>
    <property type="match status" value="1"/>
</dbReference>
<dbReference type="Proteomes" id="UP000178700">
    <property type="component" value="Unassembled WGS sequence"/>
</dbReference>
<dbReference type="InterPro" id="IPR043129">
    <property type="entry name" value="ATPase_NBD"/>
</dbReference>
<comment type="caution">
    <text evidence="1">The sequence shown here is derived from an EMBL/GenBank/DDBJ whole genome shotgun (WGS) entry which is preliminary data.</text>
</comment>
<dbReference type="AlphaFoldDB" id="A0A1F6V3L0"/>
<evidence type="ECO:0000313" key="2">
    <source>
        <dbReference type="Proteomes" id="UP000178700"/>
    </source>
</evidence>
<accession>A0A1F6V3L0</accession>
<dbReference type="Gene3D" id="3.30.1490.300">
    <property type="match status" value="1"/>
</dbReference>
<dbReference type="PANTHER" id="PTHR32432:SF3">
    <property type="entry name" value="ETHANOLAMINE UTILIZATION PROTEIN EUTJ"/>
    <property type="match status" value="1"/>
</dbReference>
<reference evidence="1 2" key="1">
    <citation type="journal article" date="2016" name="Nat. Commun.">
        <title>Thousands of microbial genomes shed light on interconnected biogeochemical processes in an aquifer system.</title>
        <authorList>
            <person name="Anantharaman K."/>
            <person name="Brown C.T."/>
            <person name="Hug L.A."/>
            <person name="Sharon I."/>
            <person name="Castelle C.J."/>
            <person name="Probst A.J."/>
            <person name="Thomas B.C."/>
            <person name="Singh A."/>
            <person name="Wilkins M.J."/>
            <person name="Karaoz U."/>
            <person name="Brodie E.L."/>
            <person name="Williams K.H."/>
            <person name="Hubbard S.S."/>
            <person name="Banfield J.F."/>
        </authorList>
    </citation>
    <scope>NUCLEOTIDE SEQUENCE [LARGE SCALE GENOMIC DNA]</scope>
</reference>
<dbReference type="NCBIfam" id="TIGR01175">
    <property type="entry name" value="pilM"/>
    <property type="match status" value="1"/>
</dbReference>
<proteinExistence type="predicted"/>
<dbReference type="EMBL" id="MFTJ01000056">
    <property type="protein sequence ID" value="OGI64263.1"/>
    <property type="molecule type" value="Genomic_DNA"/>
</dbReference>
<evidence type="ECO:0000313" key="1">
    <source>
        <dbReference type="EMBL" id="OGI64263.1"/>
    </source>
</evidence>
<dbReference type="Gene3D" id="3.30.420.40">
    <property type="match status" value="2"/>
</dbReference>
<dbReference type="Pfam" id="PF11104">
    <property type="entry name" value="PilM_2"/>
    <property type="match status" value="1"/>
</dbReference>
<gene>
    <name evidence="1" type="ORF">A2642_00920</name>
</gene>
<dbReference type="SUPFAM" id="SSF53067">
    <property type="entry name" value="Actin-like ATPase domain"/>
    <property type="match status" value="1"/>
</dbReference>